<accession>A0A8J3I031</accession>
<sequence length="278" mass="31530">MVHWPSAYIEAHGLTIHYLRTGGDKPPIILLHGFYDNGLCWRRVAEALATSYDVILPDARFHGLTHTPDEATFTYSDLANDTIALIEELKLNQPILMGHSMGANTAAVVAAERPDLVRALVLEEPAWSPTNAEKDPERDKMELQYLQAFLTNQKELSHAERLDEAEFAQPLWSTDDLGPWMSAQDQFDMAIFAHIPDSSYLPWRQTPWIDIVARIICPTLIVTADQKRGAIVGEATISEILKANPRCQIINIEQAGHNIRRERFDDYMHHADHFLKEL</sequence>
<keyword evidence="3" id="KW-1185">Reference proteome</keyword>
<dbReference type="PANTHER" id="PTHR43194">
    <property type="entry name" value="HYDROLASE ALPHA/BETA FOLD FAMILY"/>
    <property type="match status" value="1"/>
</dbReference>
<dbReference type="EMBL" id="BNJF01000001">
    <property type="protein sequence ID" value="GHO43792.1"/>
    <property type="molecule type" value="Genomic_DNA"/>
</dbReference>
<dbReference type="InterPro" id="IPR000073">
    <property type="entry name" value="AB_hydrolase_1"/>
</dbReference>
<proteinExistence type="predicted"/>
<dbReference type="PANTHER" id="PTHR43194:SF2">
    <property type="entry name" value="PEROXISOMAL MEMBRANE PROTEIN LPX1"/>
    <property type="match status" value="1"/>
</dbReference>
<feature type="domain" description="AB hydrolase-1" evidence="1">
    <location>
        <begin position="26"/>
        <end position="257"/>
    </location>
</feature>
<dbReference type="Gene3D" id="3.40.50.1820">
    <property type="entry name" value="alpha/beta hydrolase"/>
    <property type="match status" value="1"/>
</dbReference>
<evidence type="ECO:0000313" key="3">
    <source>
        <dbReference type="Proteomes" id="UP000612362"/>
    </source>
</evidence>
<protein>
    <recommendedName>
        <fullName evidence="1">AB hydrolase-1 domain-containing protein</fullName>
    </recommendedName>
</protein>
<evidence type="ECO:0000259" key="1">
    <source>
        <dbReference type="Pfam" id="PF00561"/>
    </source>
</evidence>
<evidence type="ECO:0000313" key="2">
    <source>
        <dbReference type="EMBL" id="GHO43792.1"/>
    </source>
</evidence>
<dbReference type="RefSeq" id="WP_220193246.1">
    <property type="nucleotide sequence ID" value="NZ_BNJF01000001.1"/>
</dbReference>
<comment type="caution">
    <text evidence="2">The sequence shown here is derived from an EMBL/GenBank/DDBJ whole genome shotgun (WGS) entry which is preliminary data.</text>
</comment>
<dbReference type="SUPFAM" id="SSF53474">
    <property type="entry name" value="alpha/beta-Hydrolases"/>
    <property type="match status" value="1"/>
</dbReference>
<dbReference type="AlphaFoldDB" id="A0A8J3I031"/>
<organism evidence="2 3">
    <name type="scientific">Ktedonospora formicarum</name>
    <dbReference type="NCBI Taxonomy" id="2778364"/>
    <lineage>
        <taxon>Bacteria</taxon>
        <taxon>Bacillati</taxon>
        <taxon>Chloroflexota</taxon>
        <taxon>Ktedonobacteria</taxon>
        <taxon>Ktedonobacterales</taxon>
        <taxon>Ktedonobacteraceae</taxon>
        <taxon>Ktedonospora</taxon>
    </lineage>
</organism>
<name>A0A8J3I031_9CHLR</name>
<dbReference type="Proteomes" id="UP000612362">
    <property type="component" value="Unassembled WGS sequence"/>
</dbReference>
<dbReference type="InterPro" id="IPR029058">
    <property type="entry name" value="AB_hydrolase_fold"/>
</dbReference>
<gene>
    <name evidence="2" type="ORF">KSX_19550</name>
</gene>
<dbReference type="Pfam" id="PF00561">
    <property type="entry name" value="Abhydrolase_1"/>
    <property type="match status" value="1"/>
</dbReference>
<reference evidence="2" key="1">
    <citation type="submission" date="2020-10" db="EMBL/GenBank/DDBJ databases">
        <title>Taxonomic study of unclassified bacteria belonging to the class Ktedonobacteria.</title>
        <authorList>
            <person name="Yabe S."/>
            <person name="Wang C.M."/>
            <person name="Zheng Y."/>
            <person name="Sakai Y."/>
            <person name="Cavaletti L."/>
            <person name="Monciardini P."/>
            <person name="Donadio S."/>
        </authorList>
    </citation>
    <scope>NUCLEOTIDE SEQUENCE</scope>
    <source>
        <strain evidence="2">SOSP1-1</strain>
    </source>
</reference>
<dbReference type="InterPro" id="IPR050228">
    <property type="entry name" value="Carboxylesterase_BioH"/>
</dbReference>